<feature type="region of interest" description="Disordered" evidence="1">
    <location>
        <begin position="1"/>
        <end position="23"/>
    </location>
</feature>
<gene>
    <name evidence="2" type="ORF">PHYPSEUDO_015400</name>
</gene>
<feature type="compositionally biased region" description="Polar residues" evidence="1">
    <location>
        <begin position="14"/>
        <end position="23"/>
    </location>
</feature>
<evidence type="ECO:0000256" key="1">
    <source>
        <dbReference type="SAM" id="MobiDB-lite"/>
    </source>
</evidence>
<proteinExistence type="predicted"/>
<organism evidence="2 3">
    <name type="scientific">Phytophthora pseudosyringae</name>
    <dbReference type="NCBI Taxonomy" id="221518"/>
    <lineage>
        <taxon>Eukaryota</taxon>
        <taxon>Sar</taxon>
        <taxon>Stramenopiles</taxon>
        <taxon>Oomycota</taxon>
        <taxon>Peronosporomycetes</taxon>
        <taxon>Peronosporales</taxon>
        <taxon>Peronosporaceae</taxon>
        <taxon>Phytophthora</taxon>
    </lineage>
</organism>
<accession>A0A8T1V468</accession>
<dbReference type="Proteomes" id="UP000694044">
    <property type="component" value="Unassembled WGS sequence"/>
</dbReference>
<feature type="region of interest" description="Disordered" evidence="1">
    <location>
        <begin position="74"/>
        <end position="93"/>
    </location>
</feature>
<reference evidence="2" key="1">
    <citation type="submission" date="2021-02" db="EMBL/GenBank/DDBJ databases">
        <authorList>
            <person name="Palmer J.M."/>
        </authorList>
    </citation>
    <scope>NUCLEOTIDE SEQUENCE</scope>
    <source>
        <strain evidence="2">SCRP734</strain>
    </source>
</reference>
<dbReference type="AlphaFoldDB" id="A0A8T1V468"/>
<keyword evidence="3" id="KW-1185">Reference proteome</keyword>
<evidence type="ECO:0000313" key="3">
    <source>
        <dbReference type="Proteomes" id="UP000694044"/>
    </source>
</evidence>
<feature type="compositionally biased region" description="Basic and acidic residues" evidence="1">
    <location>
        <begin position="1"/>
        <end position="10"/>
    </location>
</feature>
<protein>
    <submittedName>
        <fullName evidence="2">Uncharacterized protein</fullName>
    </submittedName>
</protein>
<comment type="caution">
    <text evidence="2">The sequence shown here is derived from an EMBL/GenBank/DDBJ whole genome shotgun (WGS) entry which is preliminary data.</text>
</comment>
<evidence type="ECO:0000313" key="2">
    <source>
        <dbReference type="EMBL" id="KAG7375736.1"/>
    </source>
</evidence>
<dbReference type="EMBL" id="JAGDFM010000954">
    <property type="protein sequence ID" value="KAG7375736.1"/>
    <property type="molecule type" value="Genomic_DNA"/>
</dbReference>
<name>A0A8T1V468_9STRA</name>
<feature type="compositionally biased region" description="Low complexity" evidence="1">
    <location>
        <begin position="131"/>
        <end position="141"/>
    </location>
</feature>
<sequence>MTPSTHDKRGNINIGMNTQANNQPMDEDWVFTHLDPSVVNTAALQTKTDVRATSQQSNVAALRIACQTACKSATGEADYASTGTGTQRHNERQLIDSVPIFQAVSARENGPPRAASMSPSNQPTEDLQHFQSLQLSSASKASGDEEMPLAPGNDEPNPEVLD</sequence>
<feature type="region of interest" description="Disordered" evidence="1">
    <location>
        <begin position="106"/>
        <end position="162"/>
    </location>
</feature>